<name>A0A0F9ACP7_9ZZZZ</name>
<dbReference type="AlphaFoldDB" id="A0A0F9ACP7"/>
<reference evidence="1" key="1">
    <citation type="journal article" date="2015" name="Nature">
        <title>Complex archaea that bridge the gap between prokaryotes and eukaryotes.</title>
        <authorList>
            <person name="Spang A."/>
            <person name="Saw J.H."/>
            <person name="Jorgensen S.L."/>
            <person name="Zaremba-Niedzwiedzka K."/>
            <person name="Martijn J."/>
            <person name="Lind A.E."/>
            <person name="van Eijk R."/>
            <person name="Schleper C."/>
            <person name="Guy L."/>
            <person name="Ettema T.J."/>
        </authorList>
    </citation>
    <scope>NUCLEOTIDE SEQUENCE</scope>
</reference>
<evidence type="ECO:0000313" key="1">
    <source>
        <dbReference type="EMBL" id="KKK69971.1"/>
    </source>
</evidence>
<gene>
    <name evidence="1" type="ORF">LCGC14_2928700</name>
</gene>
<sequence>MSKWTGENRRKSQIWKLLFIVGGVAAVSVATGYATHPNIPEPPEPPGVREYVEEFDSTLSQLSILIAREPEVRTVIIYRDTGSTIYDSIPYPVLSSPKIIRDSFPYKVMVYDTVWTQPTIITIPAPPRNLVSHGLVGLGGGMLGYLLRSLFDSPDTTLSRRPCAADQPQCND</sequence>
<accession>A0A0F9ACP7</accession>
<dbReference type="EMBL" id="LAZR01058401">
    <property type="protein sequence ID" value="KKK69971.1"/>
    <property type="molecule type" value="Genomic_DNA"/>
</dbReference>
<protein>
    <submittedName>
        <fullName evidence="1">Uncharacterized protein</fullName>
    </submittedName>
</protein>
<proteinExistence type="predicted"/>
<comment type="caution">
    <text evidence="1">The sequence shown here is derived from an EMBL/GenBank/DDBJ whole genome shotgun (WGS) entry which is preliminary data.</text>
</comment>
<organism evidence="1">
    <name type="scientific">marine sediment metagenome</name>
    <dbReference type="NCBI Taxonomy" id="412755"/>
    <lineage>
        <taxon>unclassified sequences</taxon>
        <taxon>metagenomes</taxon>
        <taxon>ecological metagenomes</taxon>
    </lineage>
</organism>